<dbReference type="EMBL" id="MU032344">
    <property type="protein sequence ID" value="KAF3769607.1"/>
    <property type="molecule type" value="Genomic_DNA"/>
</dbReference>
<protein>
    <submittedName>
        <fullName evidence="1">Uncharacterized protein</fullName>
    </submittedName>
</protein>
<sequence length="70" mass="8064">MPTMAIPTRYGDYSVISKELMKYFPKGNFKIRVSGNHFICKVPTALTNNQIRAVEDAVKEQSHYRDTNIE</sequence>
<keyword evidence="2" id="KW-1185">Reference proteome</keyword>
<proteinExistence type="predicted"/>
<dbReference type="Proteomes" id="UP000803844">
    <property type="component" value="Unassembled WGS sequence"/>
</dbReference>
<dbReference type="AlphaFoldDB" id="A0A9P5CTF2"/>
<name>A0A9P5CTF2_CRYP1</name>
<dbReference type="RefSeq" id="XP_040780568.1">
    <property type="nucleotide sequence ID" value="XM_040922824.1"/>
</dbReference>
<reference evidence="1" key="1">
    <citation type="journal article" date="2020" name="Phytopathology">
        <title>Genome sequence of the chestnut blight fungus Cryphonectria parasitica EP155: A fundamental resource for an archetypical invasive plant pathogen.</title>
        <authorList>
            <person name="Crouch J.A."/>
            <person name="Dawe A."/>
            <person name="Aerts A."/>
            <person name="Barry K."/>
            <person name="Churchill A.C.L."/>
            <person name="Grimwood J."/>
            <person name="Hillman B."/>
            <person name="Milgroom M.G."/>
            <person name="Pangilinan J."/>
            <person name="Smith M."/>
            <person name="Salamov A."/>
            <person name="Schmutz J."/>
            <person name="Yadav J."/>
            <person name="Grigoriev I.V."/>
            <person name="Nuss D."/>
        </authorList>
    </citation>
    <scope>NUCLEOTIDE SEQUENCE</scope>
    <source>
        <strain evidence="1">EP155</strain>
    </source>
</reference>
<evidence type="ECO:0000313" key="2">
    <source>
        <dbReference type="Proteomes" id="UP000803844"/>
    </source>
</evidence>
<accession>A0A9P5CTF2</accession>
<comment type="caution">
    <text evidence="1">The sequence shown here is derived from an EMBL/GenBank/DDBJ whole genome shotgun (WGS) entry which is preliminary data.</text>
</comment>
<gene>
    <name evidence="1" type="ORF">M406DRAFT_354071</name>
</gene>
<evidence type="ECO:0000313" key="1">
    <source>
        <dbReference type="EMBL" id="KAF3769607.1"/>
    </source>
</evidence>
<organism evidence="1 2">
    <name type="scientific">Cryphonectria parasitica (strain ATCC 38755 / EP155)</name>
    <dbReference type="NCBI Taxonomy" id="660469"/>
    <lineage>
        <taxon>Eukaryota</taxon>
        <taxon>Fungi</taxon>
        <taxon>Dikarya</taxon>
        <taxon>Ascomycota</taxon>
        <taxon>Pezizomycotina</taxon>
        <taxon>Sordariomycetes</taxon>
        <taxon>Sordariomycetidae</taxon>
        <taxon>Diaporthales</taxon>
        <taxon>Cryphonectriaceae</taxon>
        <taxon>Cryphonectria-Endothia species complex</taxon>
        <taxon>Cryphonectria</taxon>
    </lineage>
</organism>
<dbReference type="GeneID" id="63839953"/>